<dbReference type="Proteomes" id="UP000292385">
    <property type="component" value="Unassembled WGS sequence"/>
</dbReference>
<gene>
    <name evidence="2" type="ORF">E0H58_35095</name>
</gene>
<evidence type="ECO:0000313" key="3">
    <source>
        <dbReference type="Proteomes" id="UP000292385"/>
    </source>
</evidence>
<keyword evidence="3" id="KW-1185">Reference proteome</keyword>
<keyword evidence="1" id="KW-0812">Transmembrane</keyword>
<comment type="caution">
    <text evidence="2">The sequence shown here is derived from an EMBL/GenBank/DDBJ whole genome shotgun (WGS) entry which is preliminary data.</text>
</comment>
<evidence type="ECO:0000313" key="2">
    <source>
        <dbReference type="EMBL" id="TCC18054.1"/>
    </source>
</evidence>
<organism evidence="2 3">
    <name type="scientific">Kribbella speibonae</name>
    <dbReference type="NCBI Taxonomy" id="1572660"/>
    <lineage>
        <taxon>Bacteria</taxon>
        <taxon>Bacillati</taxon>
        <taxon>Actinomycetota</taxon>
        <taxon>Actinomycetes</taxon>
        <taxon>Propionibacteriales</taxon>
        <taxon>Kribbellaceae</taxon>
        <taxon>Kribbella</taxon>
    </lineage>
</organism>
<protein>
    <recommendedName>
        <fullName evidence="4">PH domain-containing protein</fullName>
    </recommendedName>
</protein>
<sequence length="176" mass="20112">MTVMGERLPEAWMVEWHRNGRVEFPLRRWSMVHPPMLVLLFMALVTLQSISRTLDGGWPYFTYLLIALDAGVVITIAWQLVTQRPALVIDHRGIHQGRRRFMPWTEIGSIGPITGPKMARQLTIHPKNVWAKNLTLTQQHANDLQALQTWLSTLLAKHHQESPSGPGNTSRLDRDA</sequence>
<keyword evidence="1" id="KW-0472">Membrane</keyword>
<evidence type="ECO:0008006" key="4">
    <source>
        <dbReference type="Google" id="ProtNLM"/>
    </source>
</evidence>
<evidence type="ECO:0000256" key="1">
    <source>
        <dbReference type="SAM" id="Phobius"/>
    </source>
</evidence>
<dbReference type="RefSeq" id="WP_131467207.1">
    <property type="nucleotide sequence ID" value="NZ_SJJY01000010.1"/>
</dbReference>
<keyword evidence="1" id="KW-1133">Transmembrane helix</keyword>
<name>A0ABY1ZV65_9ACTN</name>
<accession>A0ABY1ZV65</accession>
<proteinExistence type="predicted"/>
<feature type="transmembrane region" description="Helical" evidence="1">
    <location>
        <begin position="60"/>
        <end position="81"/>
    </location>
</feature>
<dbReference type="EMBL" id="SJJY01000010">
    <property type="protein sequence ID" value="TCC18054.1"/>
    <property type="molecule type" value="Genomic_DNA"/>
</dbReference>
<reference evidence="2 3" key="1">
    <citation type="submission" date="2019-02" db="EMBL/GenBank/DDBJ databases">
        <title>Kribbella capetownensis sp. nov. and Kribbella speibonae sp. nov., isolated from soil.</title>
        <authorList>
            <person name="Curtis S.M."/>
            <person name="Norton I."/>
            <person name="Everest G.J."/>
            <person name="Meyers P.R."/>
        </authorList>
    </citation>
    <scope>NUCLEOTIDE SEQUENCE [LARGE SCALE GENOMIC DNA]</scope>
    <source>
        <strain evidence="2 3">SK5</strain>
    </source>
</reference>
<feature type="transmembrane region" description="Helical" evidence="1">
    <location>
        <begin position="36"/>
        <end position="54"/>
    </location>
</feature>